<dbReference type="InterPro" id="IPR000757">
    <property type="entry name" value="Beta-glucanase-like"/>
</dbReference>
<dbReference type="InterPro" id="IPR038081">
    <property type="entry name" value="CalX-like_sf"/>
</dbReference>
<dbReference type="AlphaFoldDB" id="A0A512BG46"/>
<dbReference type="PROSITE" id="PS51762">
    <property type="entry name" value="GH16_2"/>
    <property type="match status" value="1"/>
</dbReference>
<dbReference type="SUPFAM" id="SSF49899">
    <property type="entry name" value="Concanavalin A-like lectins/glucanases"/>
    <property type="match status" value="1"/>
</dbReference>
<organism evidence="6 7">
    <name type="scientific">Segetibacter aerophilus</name>
    <dbReference type="NCBI Taxonomy" id="670293"/>
    <lineage>
        <taxon>Bacteria</taxon>
        <taxon>Pseudomonadati</taxon>
        <taxon>Bacteroidota</taxon>
        <taxon>Chitinophagia</taxon>
        <taxon>Chitinophagales</taxon>
        <taxon>Chitinophagaceae</taxon>
        <taxon>Segetibacter</taxon>
    </lineage>
</organism>
<keyword evidence="4" id="KW-0106">Calcium</keyword>
<proteinExistence type="inferred from homology"/>
<feature type="domain" description="GH16" evidence="5">
    <location>
        <begin position="132"/>
        <end position="382"/>
    </location>
</feature>
<dbReference type="Pfam" id="PF00722">
    <property type="entry name" value="Glyco_hydro_16"/>
    <property type="match status" value="1"/>
</dbReference>
<evidence type="ECO:0000313" key="7">
    <source>
        <dbReference type="Proteomes" id="UP000321513"/>
    </source>
</evidence>
<dbReference type="InterPro" id="IPR013320">
    <property type="entry name" value="ConA-like_dom_sf"/>
</dbReference>
<dbReference type="Pfam" id="PF03160">
    <property type="entry name" value="Calx-beta"/>
    <property type="match status" value="1"/>
</dbReference>
<dbReference type="OrthoDB" id="9809583at2"/>
<dbReference type="RefSeq" id="WP_147204926.1">
    <property type="nucleotide sequence ID" value="NZ_BJYT01000013.1"/>
</dbReference>
<evidence type="ECO:0000256" key="2">
    <source>
        <dbReference type="ARBA" id="ARBA00022729"/>
    </source>
</evidence>
<dbReference type="GO" id="GO:0007154">
    <property type="term" value="P:cell communication"/>
    <property type="evidence" value="ECO:0007669"/>
    <property type="project" value="InterPro"/>
</dbReference>
<gene>
    <name evidence="6" type="ORF">SAE01_33030</name>
</gene>
<accession>A0A512BG46</accession>
<dbReference type="GO" id="GO:0004553">
    <property type="term" value="F:hydrolase activity, hydrolyzing O-glycosyl compounds"/>
    <property type="evidence" value="ECO:0007669"/>
    <property type="project" value="InterPro"/>
</dbReference>
<dbReference type="EMBL" id="BJYT01000013">
    <property type="protein sequence ID" value="GEO10807.1"/>
    <property type="molecule type" value="Genomic_DNA"/>
</dbReference>
<dbReference type="Gene3D" id="2.60.40.2030">
    <property type="match status" value="1"/>
</dbReference>
<reference evidence="6 7" key="1">
    <citation type="submission" date="2019-07" db="EMBL/GenBank/DDBJ databases">
        <title>Whole genome shotgun sequence of Segetibacter aerophilus NBRC 106135.</title>
        <authorList>
            <person name="Hosoyama A."/>
            <person name="Uohara A."/>
            <person name="Ohji S."/>
            <person name="Ichikawa N."/>
        </authorList>
    </citation>
    <scope>NUCLEOTIDE SEQUENCE [LARGE SCALE GENOMIC DNA]</scope>
    <source>
        <strain evidence="6 7">NBRC 106135</strain>
    </source>
</reference>
<evidence type="ECO:0000256" key="3">
    <source>
        <dbReference type="ARBA" id="ARBA00022737"/>
    </source>
</evidence>
<evidence type="ECO:0000313" key="6">
    <source>
        <dbReference type="EMBL" id="GEO10807.1"/>
    </source>
</evidence>
<name>A0A512BG46_9BACT</name>
<evidence type="ECO:0000256" key="1">
    <source>
        <dbReference type="ARBA" id="ARBA00006865"/>
    </source>
</evidence>
<dbReference type="SUPFAM" id="SSF141072">
    <property type="entry name" value="CalX-like"/>
    <property type="match status" value="1"/>
</dbReference>
<dbReference type="Gene3D" id="2.60.120.200">
    <property type="match status" value="1"/>
</dbReference>
<comment type="caution">
    <text evidence="6">The sequence shown here is derived from an EMBL/GenBank/DDBJ whole genome shotgun (WGS) entry which is preliminary data.</text>
</comment>
<keyword evidence="3" id="KW-0677">Repeat</keyword>
<keyword evidence="7" id="KW-1185">Reference proteome</keyword>
<evidence type="ECO:0000256" key="4">
    <source>
        <dbReference type="ARBA" id="ARBA00022837"/>
    </source>
</evidence>
<dbReference type="PANTHER" id="PTHR10963">
    <property type="entry name" value="GLYCOSYL HYDROLASE-RELATED"/>
    <property type="match status" value="1"/>
</dbReference>
<protein>
    <recommendedName>
        <fullName evidence="5">GH16 domain-containing protein</fullName>
    </recommendedName>
</protein>
<dbReference type="InterPro" id="IPR003644">
    <property type="entry name" value="Calx_beta"/>
</dbReference>
<comment type="similarity">
    <text evidence="1">Belongs to the glycosyl hydrolase 16 family.</text>
</comment>
<sequence>MLPQNTPKLLTVVCLLLVIPFVYCKKSIGGNEATSGISISNISPVRDSVNTTIKLVVTVEPVSSKTITVAYTTVDGTAKTNVDFVPTSGTLTINANAASAEIPVQLIGRKLLSSTQDFTVKLSNAVNANLKVDQATVFIENPGFDYQLVWSDEFNGTSVNTADWNYEVGGGGWGNNELQNYTSGTNNAYIENGNLVIEAKKERSGNNAYSSARLTTKGKRKFTYGKIEIKAKVPATAGLWPAIWMLGENIDQVSWPSCGEIDIMEAINKETPSKIYGTAHWGINTSTHLSKGSFYTLPSGYFSDNYHVFSVEWDANSIVWFYDGNRFNSVNKVDVTGGNNPFNKDFFLILNVAVGGNWPGSPDATSIFPQKMMVDYVRVYQK</sequence>
<keyword evidence="2" id="KW-0732">Signal</keyword>
<dbReference type="Proteomes" id="UP000321513">
    <property type="component" value="Unassembled WGS sequence"/>
</dbReference>
<dbReference type="GO" id="GO:0016020">
    <property type="term" value="C:membrane"/>
    <property type="evidence" value="ECO:0007669"/>
    <property type="project" value="InterPro"/>
</dbReference>
<dbReference type="PANTHER" id="PTHR10963:SF55">
    <property type="entry name" value="GLYCOSIDE HYDROLASE FAMILY 16 PROTEIN"/>
    <property type="match status" value="1"/>
</dbReference>
<dbReference type="GO" id="GO:0005975">
    <property type="term" value="P:carbohydrate metabolic process"/>
    <property type="evidence" value="ECO:0007669"/>
    <property type="project" value="InterPro"/>
</dbReference>
<dbReference type="InterPro" id="IPR050546">
    <property type="entry name" value="Glycosyl_Hydrlase_16"/>
</dbReference>
<evidence type="ECO:0000259" key="5">
    <source>
        <dbReference type="PROSITE" id="PS51762"/>
    </source>
</evidence>
<dbReference type="CDD" id="cd08023">
    <property type="entry name" value="GH16_laminarinase_like"/>
    <property type="match status" value="1"/>
</dbReference>